<evidence type="ECO:0000313" key="1">
    <source>
        <dbReference type="EMBL" id="KAF4620368.1"/>
    </source>
</evidence>
<dbReference type="AlphaFoldDB" id="A0A8H4VS35"/>
<accession>A0A8H4VS35</accession>
<comment type="caution">
    <text evidence="1">The sequence shown here is derived from an EMBL/GenBank/DDBJ whole genome shotgun (WGS) entry which is preliminary data.</text>
</comment>
<protein>
    <submittedName>
        <fullName evidence="1">Uncharacterized protein</fullName>
    </submittedName>
</protein>
<keyword evidence="2" id="KW-1185">Reference proteome</keyword>
<dbReference type="EMBL" id="JAACJL010000015">
    <property type="protein sequence ID" value="KAF4620368.1"/>
    <property type="molecule type" value="Genomic_DNA"/>
</dbReference>
<evidence type="ECO:0000313" key="2">
    <source>
        <dbReference type="Proteomes" id="UP000521872"/>
    </source>
</evidence>
<organism evidence="1 2">
    <name type="scientific">Agrocybe pediades</name>
    <dbReference type="NCBI Taxonomy" id="84607"/>
    <lineage>
        <taxon>Eukaryota</taxon>
        <taxon>Fungi</taxon>
        <taxon>Dikarya</taxon>
        <taxon>Basidiomycota</taxon>
        <taxon>Agaricomycotina</taxon>
        <taxon>Agaricomycetes</taxon>
        <taxon>Agaricomycetidae</taxon>
        <taxon>Agaricales</taxon>
        <taxon>Agaricineae</taxon>
        <taxon>Strophariaceae</taxon>
        <taxon>Agrocybe</taxon>
    </lineage>
</organism>
<dbReference type="Proteomes" id="UP000521872">
    <property type="component" value="Unassembled WGS sequence"/>
</dbReference>
<proteinExistence type="predicted"/>
<reference evidence="1 2" key="1">
    <citation type="submission" date="2019-12" db="EMBL/GenBank/DDBJ databases">
        <authorList>
            <person name="Floudas D."/>
            <person name="Bentzer J."/>
            <person name="Ahren D."/>
            <person name="Johansson T."/>
            <person name="Persson P."/>
            <person name="Tunlid A."/>
        </authorList>
    </citation>
    <scope>NUCLEOTIDE SEQUENCE [LARGE SCALE GENOMIC DNA]</scope>
    <source>
        <strain evidence="1 2">CBS 102.39</strain>
    </source>
</reference>
<sequence length="265" mass="31365">MDNWKDLRKEIERYDYHTDPEYAKAASIAQQHNDIIKTEKKLSNRPPPLFVILHSLRSIMFPTFLFELTSEFLHQLTLVEIYRLKATEKAELAIKMNELFDDEAPLTDDTLRIFNETVKEEKAYRKLYLKVVMKCIYVDLHRYWVSASNSDFWVRWNEYFSFLRGPEEAKLSHNLHFTLSGTEISELHDTAVKVSNFMAGSTHWAEQHRESRSIAETFDSLEFNQKFPCPAILYKHLEYYLEVVQKSVTAVEESGRELFDYNDDN</sequence>
<gene>
    <name evidence="1" type="ORF">D9613_000374</name>
</gene>
<name>A0A8H4VS35_9AGAR</name>